<evidence type="ECO:0000256" key="3">
    <source>
        <dbReference type="ARBA" id="ARBA00022496"/>
    </source>
</evidence>
<evidence type="ECO:0000313" key="10">
    <source>
        <dbReference type="EMBL" id="SFU80444.1"/>
    </source>
</evidence>
<dbReference type="PROSITE" id="PS00211">
    <property type="entry name" value="ABC_TRANSPORTER_1"/>
    <property type="match status" value="1"/>
</dbReference>
<sequence>MTSKLNLAPIDDTSTPEANVLAMEGVRHAFDGLPAVKGVDLHVAPGEVVCLLGPSGCGKTTLLRIAAGLETLQQGRVSLNGQTIAESRKRHLPPEKRNVGLAFQDSALFPHLSVLQNVTFGLKQLSGEARTERAMGLLKQLGIAGYADAYPHTLSGGQQQRVALARALAPSPALMLLDEPFSSLDARLRDRIRDDTLHVLKQVGAGALLVTHDPEEAMFMADRIALMRDGAIVQTGTPKELYCSPCDPFVVTFFGEVNQLDGVVSGGRVVTPVGKVEADWLPEGEAVQVLIRPEALRVTERHDLPASRHTHSHIVMAKLLGRSSLLHLCAHGEDGREAHLHARIPGVFLPAEGQQVDIHLDTSQVFVFPAGRRVVAGAGLAHGDAEQDDREYAHYDDRQ</sequence>
<keyword evidence="2" id="KW-1003">Cell membrane</keyword>
<keyword evidence="5 10" id="KW-0067">ATP-binding</keyword>
<protein>
    <submittedName>
        <fullName evidence="10">Iron(III) transport system ATP-binding protein</fullName>
    </submittedName>
</protein>
<dbReference type="SUPFAM" id="SSF52540">
    <property type="entry name" value="P-loop containing nucleoside triphosphate hydrolases"/>
    <property type="match status" value="1"/>
</dbReference>
<evidence type="ECO:0000256" key="8">
    <source>
        <dbReference type="ARBA" id="ARBA00023136"/>
    </source>
</evidence>
<dbReference type="InterPro" id="IPR050093">
    <property type="entry name" value="ABC_SmlMolc_Importer"/>
</dbReference>
<dbReference type="InterPro" id="IPR003593">
    <property type="entry name" value="AAA+_ATPase"/>
</dbReference>
<dbReference type="PANTHER" id="PTHR42781:SF4">
    <property type="entry name" value="SPERMIDINE_PUTRESCINE IMPORT ATP-BINDING PROTEIN POTA"/>
    <property type="match status" value="1"/>
</dbReference>
<evidence type="ECO:0000313" key="11">
    <source>
        <dbReference type="Proteomes" id="UP000198693"/>
    </source>
</evidence>
<evidence type="ECO:0000259" key="9">
    <source>
        <dbReference type="PROSITE" id="PS50893"/>
    </source>
</evidence>
<keyword evidence="11" id="KW-1185">Reference proteome</keyword>
<dbReference type="InterPro" id="IPR027417">
    <property type="entry name" value="P-loop_NTPase"/>
</dbReference>
<evidence type="ECO:0000256" key="7">
    <source>
        <dbReference type="ARBA" id="ARBA00023065"/>
    </source>
</evidence>
<keyword evidence="3" id="KW-0410">Iron transport</keyword>
<organism evidence="10 11">
    <name type="scientific">Halomonas korlensis</name>
    <dbReference type="NCBI Taxonomy" id="463301"/>
    <lineage>
        <taxon>Bacteria</taxon>
        <taxon>Pseudomonadati</taxon>
        <taxon>Pseudomonadota</taxon>
        <taxon>Gammaproteobacteria</taxon>
        <taxon>Oceanospirillales</taxon>
        <taxon>Halomonadaceae</taxon>
        <taxon>Halomonas</taxon>
    </lineage>
</organism>
<dbReference type="Proteomes" id="UP000198693">
    <property type="component" value="Unassembled WGS sequence"/>
</dbReference>
<evidence type="ECO:0000256" key="4">
    <source>
        <dbReference type="ARBA" id="ARBA00022741"/>
    </source>
</evidence>
<keyword evidence="8" id="KW-0472">Membrane</keyword>
<dbReference type="InterPro" id="IPR015853">
    <property type="entry name" value="ABC_transpr_FbpC"/>
</dbReference>
<dbReference type="RefSeq" id="WP_089796433.1">
    <property type="nucleotide sequence ID" value="NZ_FPBP01000009.1"/>
</dbReference>
<evidence type="ECO:0000256" key="5">
    <source>
        <dbReference type="ARBA" id="ARBA00022840"/>
    </source>
</evidence>
<dbReference type="GO" id="GO:0005524">
    <property type="term" value="F:ATP binding"/>
    <property type="evidence" value="ECO:0007669"/>
    <property type="project" value="UniProtKB-KW"/>
</dbReference>
<dbReference type="GO" id="GO:0043190">
    <property type="term" value="C:ATP-binding cassette (ABC) transporter complex"/>
    <property type="evidence" value="ECO:0007669"/>
    <property type="project" value="InterPro"/>
</dbReference>
<dbReference type="Gene3D" id="2.40.50.100">
    <property type="match status" value="1"/>
</dbReference>
<dbReference type="PROSITE" id="PS50893">
    <property type="entry name" value="ABC_TRANSPORTER_2"/>
    <property type="match status" value="1"/>
</dbReference>
<evidence type="ECO:0000256" key="6">
    <source>
        <dbReference type="ARBA" id="ARBA00023004"/>
    </source>
</evidence>
<dbReference type="AlphaFoldDB" id="A0A1I7J5J8"/>
<dbReference type="InterPro" id="IPR012340">
    <property type="entry name" value="NA-bd_OB-fold"/>
</dbReference>
<dbReference type="InterPro" id="IPR008995">
    <property type="entry name" value="Mo/tungstate-bd_C_term_dom"/>
</dbReference>
<dbReference type="Gene3D" id="2.40.50.140">
    <property type="entry name" value="Nucleic acid-binding proteins"/>
    <property type="match status" value="1"/>
</dbReference>
<name>A0A1I7J5J8_9GAMM</name>
<dbReference type="EMBL" id="FPBP01000009">
    <property type="protein sequence ID" value="SFU80444.1"/>
    <property type="molecule type" value="Genomic_DNA"/>
</dbReference>
<evidence type="ECO:0000256" key="2">
    <source>
        <dbReference type="ARBA" id="ARBA00022475"/>
    </source>
</evidence>
<dbReference type="SMART" id="SM00382">
    <property type="entry name" value="AAA"/>
    <property type="match status" value="1"/>
</dbReference>
<dbReference type="InterPro" id="IPR003439">
    <property type="entry name" value="ABC_transporter-like_ATP-bd"/>
</dbReference>
<dbReference type="CDD" id="cd03259">
    <property type="entry name" value="ABC_Carb_Solutes_like"/>
    <property type="match status" value="1"/>
</dbReference>
<feature type="domain" description="ABC transporter" evidence="9">
    <location>
        <begin position="21"/>
        <end position="254"/>
    </location>
</feature>
<dbReference type="OrthoDB" id="9802264at2"/>
<accession>A0A1I7J5J8</accession>
<reference evidence="11" key="1">
    <citation type="submission" date="2016-10" db="EMBL/GenBank/DDBJ databases">
        <authorList>
            <person name="Varghese N."/>
            <person name="Submissions S."/>
        </authorList>
    </citation>
    <scope>NUCLEOTIDE SEQUENCE [LARGE SCALE GENOMIC DNA]</scope>
    <source>
        <strain evidence="11">CGMCC 1.6981</strain>
    </source>
</reference>
<dbReference type="Gene3D" id="3.40.50.300">
    <property type="entry name" value="P-loop containing nucleotide triphosphate hydrolases"/>
    <property type="match status" value="1"/>
</dbReference>
<evidence type="ECO:0000256" key="1">
    <source>
        <dbReference type="ARBA" id="ARBA00022448"/>
    </source>
</evidence>
<dbReference type="PANTHER" id="PTHR42781">
    <property type="entry name" value="SPERMIDINE/PUTRESCINE IMPORT ATP-BINDING PROTEIN POTA"/>
    <property type="match status" value="1"/>
</dbReference>
<dbReference type="GO" id="GO:0016887">
    <property type="term" value="F:ATP hydrolysis activity"/>
    <property type="evidence" value="ECO:0007669"/>
    <property type="project" value="InterPro"/>
</dbReference>
<dbReference type="InterPro" id="IPR017871">
    <property type="entry name" value="ABC_transporter-like_CS"/>
</dbReference>
<keyword evidence="6" id="KW-0408">Iron</keyword>
<gene>
    <name evidence="10" type="ORF">SAMN04487955_10982</name>
</gene>
<dbReference type="InterPro" id="IPR013611">
    <property type="entry name" value="Transp-assoc_OB_typ2"/>
</dbReference>
<keyword evidence="4" id="KW-0547">Nucleotide-binding</keyword>
<dbReference type="STRING" id="463301.SAMN04487955_10982"/>
<dbReference type="FunFam" id="3.40.50.300:FF:000425">
    <property type="entry name" value="Probable ABC transporter, ATP-binding subunit"/>
    <property type="match status" value="1"/>
</dbReference>
<dbReference type="Pfam" id="PF08402">
    <property type="entry name" value="TOBE_2"/>
    <property type="match status" value="1"/>
</dbReference>
<dbReference type="GO" id="GO:0015697">
    <property type="term" value="P:quaternary ammonium group transport"/>
    <property type="evidence" value="ECO:0007669"/>
    <property type="project" value="UniProtKB-ARBA"/>
</dbReference>
<keyword evidence="1" id="KW-0813">Transport</keyword>
<dbReference type="SUPFAM" id="SSF50331">
    <property type="entry name" value="MOP-like"/>
    <property type="match status" value="1"/>
</dbReference>
<proteinExistence type="predicted"/>
<dbReference type="GO" id="GO:0015408">
    <property type="term" value="F:ABC-type ferric iron transporter activity"/>
    <property type="evidence" value="ECO:0007669"/>
    <property type="project" value="InterPro"/>
</dbReference>
<keyword evidence="7" id="KW-0406">Ion transport</keyword>
<dbReference type="Pfam" id="PF00005">
    <property type="entry name" value="ABC_tran"/>
    <property type="match status" value="1"/>
</dbReference>